<protein>
    <submittedName>
        <fullName evidence="2">Uncharacterized protein</fullName>
    </submittedName>
</protein>
<keyword evidence="3" id="KW-1185">Reference proteome</keyword>
<evidence type="ECO:0000256" key="1">
    <source>
        <dbReference type="SAM" id="MobiDB-lite"/>
    </source>
</evidence>
<comment type="caution">
    <text evidence="2">The sequence shown here is derived from an EMBL/GenBank/DDBJ whole genome shotgun (WGS) entry which is preliminary data.</text>
</comment>
<dbReference type="AlphaFoldDB" id="A0AAJ0I401"/>
<dbReference type="GeneID" id="87875938"/>
<dbReference type="RefSeq" id="XP_062691000.1">
    <property type="nucleotide sequence ID" value="XM_062838316.1"/>
</dbReference>
<gene>
    <name evidence="2" type="ORF">B0T23DRAFT_397833</name>
</gene>
<reference evidence="2 3" key="1">
    <citation type="journal article" date="2023" name="Mol. Phylogenet. Evol.">
        <title>Genome-scale phylogeny and comparative genomics of the fungal order Sordariales.</title>
        <authorList>
            <person name="Hensen N."/>
            <person name="Bonometti L."/>
            <person name="Westerberg I."/>
            <person name="Brannstrom I.O."/>
            <person name="Guillou S."/>
            <person name="Cros-Aarteil S."/>
            <person name="Calhoun S."/>
            <person name="Haridas S."/>
            <person name="Kuo A."/>
            <person name="Mondo S."/>
            <person name="Pangilinan J."/>
            <person name="Riley R."/>
            <person name="LaButti K."/>
            <person name="Andreopoulos B."/>
            <person name="Lipzen A."/>
            <person name="Chen C."/>
            <person name="Yan M."/>
            <person name="Daum C."/>
            <person name="Ng V."/>
            <person name="Clum A."/>
            <person name="Steindorff A."/>
            <person name="Ohm R.A."/>
            <person name="Martin F."/>
            <person name="Silar P."/>
            <person name="Natvig D.O."/>
            <person name="Lalanne C."/>
            <person name="Gautier V."/>
            <person name="Ament-Velasquez S.L."/>
            <person name="Kruys A."/>
            <person name="Hutchinson M.I."/>
            <person name="Powell A.J."/>
            <person name="Barry K."/>
            <person name="Miller A.N."/>
            <person name="Grigoriev I.V."/>
            <person name="Debuchy R."/>
            <person name="Gladieux P."/>
            <person name="Hiltunen Thoren M."/>
            <person name="Johannesson H."/>
        </authorList>
    </citation>
    <scope>NUCLEOTIDE SEQUENCE [LARGE SCALE GENOMIC DNA]</scope>
    <source>
        <strain evidence="2 3">FGSC 10403</strain>
    </source>
</reference>
<name>A0AAJ0I401_9PEZI</name>
<sequence>MSSGAGFDCAANENCVLLLLLAGSIGNHALTKPLRTKHMASVDGRKNLDPVHFSGMEEAFGTATLNISQGGAAPGHLPRVLECHVHYIAQGDKQGVTGDGDSTQRSLLTGVKDCKMYGADLTVSQYKWSCSMVPGHRMGGEDKKTPLKAHRITDSADNEKEKNARSAEKRKRRATIPVQSSHVYARQATNWKNTWMKVRLGAIFLTIELAPGSGRVQPDYPAGRCLWAVAAKSVLQVGSCLSRQMFQAFLSLRCRTKGPRPRGIRAEQLWFGSPASDVSFRGFVGLQSGKVGGRKFLTSDSAEKGVQQQSAW</sequence>
<accession>A0AAJ0I401</accession>
<feature type="region of interest" description="Disordered" evidence="1">
    <location>
        <begin position="150"/>
        <end position="175"/>
    </location>
</feature>
<dbReference type="EMBL" id="JAULSX010000006">
    <property type="protein sequence ID" value="KAK3489293.1"/>
    <property type="molecule type" value="Genomic_DNA"/>
</dbReference>
<proteinExistence type="predicted"/>
<organism evidence="2 3">
    <name type="scientific">Neurospora hispaniola</name>
    <dbReference type="NCBI Taxonomy" id="588809"/>
    <lineage>
        <taxon>Eukaryota</taxon>
        <taxon>Fungi</taxon>
        <taxon>Dikarya</taxon>
        <taxon>Ascomycota</taxon>
        <taxon>Pezizomycotina</taxon>
        <taxon>Sordariomycetes</taxon>
        <taxon>Sordariomycetidae</taxon>
        <taxon>Sordariales</taxon>
        <taxon>Sordariaceae</taxon>
        <taxon>Neurospora</taxon>
    </lineage>
</organism>
<dbReference type="Proteomes" id="UP001285908">
    <property type="component" value="Unassembled WGS sequence"/>
</dbReference>
<feature type="compositionally biased region" description="Basic and acidic residues" evidence="1">
    <location>
        <begin position="150"/>
        <end position="167"/>
    </location>
</feature>
<evidence type="ECO:0000313" key="3">
    <source>
        <dbReference type="Proteomes" id="UP001285908"/>
    </source>
</evidence>
<evidence type="ECO:0000313" key="2">
    <source>
        <dbReference type="EMBL" id="KAK3489293.1"/>
    </source>
</evidence>